<accession>A0ABC8K948</accession>
<dbReference type="InterPro" id="IPR032675">
    <property type="entry name" value="LRR_dom_sf"/>
</dbReference>
<dbReference type="CDD" id="cd22160">
    <property type="entry name" value="F-box_AtFBL13-like"/>
    <property type="match status" value="1"/>
</dbReference>
<feature type="domain" description="At1g61320/AtMIF1 LRR" evidence="2">
    <location>
        <begin position="79"/>
        <end position="373"/>
    </location>
</feature>
<dbReference type="InterPro" id="IPR036047">
    <property type="entry name" value="F-box-like_dom_sf"/>
</dbReference>
<dbReference type="InterPro" id="IPR050232">
    <property type="entry name" value="FBL13/AtMIF1-like"/>
</dbReference>
<reference evidence="3 4" key="1">
    <citation type="submission" date="2022-03" db="EMBL/GenBank/DDBJ databases">
        <authorList>
            <person name="Macdonald S."/>
            <person name="Ahmed S."/>
            <person name="Newling K."/>
        </authorList>
    </citation>
    <scope>NUCLEOTIDE SEQUENCE [LARGE SCALE GENOMIC DNA]</scope>
</reference>
<sequence length="459" mass="52115">MGDNRKIEGAIDSISNLPDEILQQHILCFIPTKISISTSLLSRRWRHVWCEVPSISLDVDTLTAASVNETLTRYTAPKTKSFHLRIKPTTETKPYIDRWIKWAMSHNVESLSLYLCNSYFKYVFPNFFWNSSSVKQLNTDLEISCMIVPLECTVSLTSLQKLSLTRCSLYNGSMAKILSGCPVLENLTLDYLDELNVLDLSKSLRLRTLEVQSDEWSSPGTKQIVAPHIHCLSLYDAELSCTLVDVASLAEANLEIYCDSDCNDHNDVLQTMGLRMLEKLHNVEKLTFGGNFIQLLSLAEIVGDPFLILNAGVPFPILKVKALTLDIKICQYVIPGIERLLQISPDLETLTVRGRTRFQVPEEFAGNYLKLRCFNVNKCWRSKDGASWNKCCEDLKSEHVSSLVELVLKNTEKLDKMVVLLDERYLNFKIEDVVVPTLPNNKNVNVVLSNTKLMALEKW</sequence>
<feature type="domain" description="F-box" evidence="1">
    <location>
        <begin position="14"/>
        <end position="53"/>
    </location>
</feature>
<name>A0ABC8K948_ERUVS</name>
<evidence type="ECO:0000313" key="4">
    <source>
        <dbReference type="Proteomes" id="UP001642260"/>
    </source>
</evidence>
<protein>
    <recommendedName>
        <fullName evidence="5">F-box domain-containing protein</fullName>
    </recommendedName>
</protein>
<comment type="caution">
    <text evidence="3">The sequence shown here is derived from an EMBL/GenBank/DDBJ whole genome shotgun (WGS) entry which is preliminary data.</text>
</comment>
<evidence type="ECO:0000259" key="1">
    <source>
        <dbReference type="Pfam" id="PF00646"/>
    </source>
</evidence>
<dbReference type="EMBL" id="CAKOAT010204043">
    <property type="protein sequence ID" value="CAH8355164.1"/>
    <property type="molecule type" value="Genomic_DNA"/>
</dbReference>
<evidence type="ECO:0000259" key="2">
    <source>
        <dbReference type="Pfam" id="PF23622"/>
    </source>
</evidence>
<organism evidence="3 4">
    <name type="scientific">Eruca vesicaria subsp. sativa</name>
    <name type="common">Garden rocket</name>
    <name type="synonym">Eruca sativa</name>
    <dbReference type="NCBI Taxonomy" id="29727"/>
    <lineage>
        <taxon>Eukaryota</taxon>
        <taxon>Viridiplantae</taxon>
        <taxon>Streptophyta</taxon>
        <taxon>Embryophyta</taxon>
        <taxon>Tracheophyta</taxon>
        <taxon>Spermatophyta</taxon>
        <taxon>Magnoliopsida</taxon>
        <taxon>eudicotyledons</taxon>
        <taxon>Gunneridae</taxon>
        <taxon>Pentapetalae</taxon>
        <taxon>rosids</taxon>
        <taxon>malvids</taxon>
        <taxon>Brassicales</taxon>
        <taxon>Brassicaceae</taxon>
        <taxon>Brassiceae</taxon>
        <taxon>Eruca</taxon>
    </lineage>
</organism>
<dbReference type="Gene3D" id="3.80.10.10">
    <property type="entry name" value="Ribonuclease Inhibitor"/>
    <property type="match status" value="1"/>
</dbReference>
<dbReference type="SUPFAM" id="SSF52047">
    <property type="entry name" value="RNI-like"/>
    <property type="match status" value="1"/>
</dbReference>
<dbReference type="PANTHER" id="PTHR31900">
    <property type="entry name" value="F-BOX/RNI SUPERFAMILY PROTEIN-RELATED"/>
    <property type="match status" value="1"/>
</dbReference>
<dbReference type="InterPro" id="IPR053781">
    <property type="entry name" value="F-box_AtFBL13-like"/>
</dbReference>
<dbReference type="InterPro" id="IPR001810">
    <property type="entry name" value="F-box_dom"/>
</dbReference>
<dbReference type="AlphaFoldDB" id="A0ABC8K948"/>
<keyword evidence="4" id="KW-1185">Reference proteome</keyword>
<dbReference type="SUPFAM" id="SSF81383">
    <property type="entry name" value="F-box domain"/>
    <property type="match status" value="1"/>
</dbReference>
<dbReference type="Pfam" id="PF23622">
    <property type="entry name" value="LRR_At1g61320_AtMIF1"/>
    <property type="match status" value="1"/>
</dbReference>
<evidence type="ECO:0000313" key="3">
    <source>
        <dbReference type="EMBL" id="CAH8355164.1"/>
    </source>
</evidence>
<gene>
    <name evidence="3" type="ORF">ERUC_LOCUS20919</name>
</gene>
<dbReference type="Pfam" id="PF00646">
    <property type="entry name" value="F-box"/>
    <property type="match status" value="1"/>
</dbReference>
<dbReference type="PANTHER" id="PTHR31900:SF32">
    <property type="entry name" value="F-BOX_RNI_FBD-LIKE DOMAIN PROTEIN"/>
    <property type="match status" value="1"/>
</dbReference>
<dbReference type="InterPro" id="IPR055357">
    <property type="entry name" value="LRR_At1g61320_AtMIF1"/>
</dbReference>
<proteinExistence type="predicted"/>
<dbReference type="Proteomes" id="UP001642260">
    <property type="component" value="Unassembled WGS sequence"/>
</dbReference>
<evidence type="ECO:0008006" key="5">
    <source>
        <dbReference type="Google" id="ProtNLM"/>
    </source>
</evidence>